<dbReference type="EMBL" id="RBNJ01009214">
    <property type="protein sequence ID" value="RUS27024.1"/>
    <property type="molecule type" value="Genomic_DNA"/>
</dbReference>
<feature type="region of interest" description="Disordered" evidence="1">
    <location>
        <begin position="1"/>
        <end position="21"/>
    </location>
</feature>
<organism evidence="2 3">
    <name type="scientific">Jimgerdemannia flammicorona</name>
    <dbReference type="NCBI Taxonomy" id="994334"/>
    <lineage>
        <taxon>Eukaryota</taxon>
        <taxon>Fungi</taxon>
        <taxon>Fungi incertae sedis</taxon>
        <taxon>Mucoromycota</taxon>
        <taxon>Mucoromycotina</taxon>
        <taxon>Endogonomycetes</taxon>
        <taxon>Endogonales</taxon>
        <taxon>Endogonaceae</taxon>
        <taxon>Jimgerdemannia</taxon>
    </lineage>
</organism>
<feature type="non-terminal residue" evidence="2">
    <location>
        <position position="165"/>
    </location>
</feature>
<name>A0A433QBC3_9FUNG</name>
<proteinExistence type="predicted"/>
<feature type="non-terminal residue" evidence="2">
    <location>
        <position position="1"/>
    </location>
</feature>
<dbReference type="AlphaFoldDB" id="A0A433QBC3"/>
<accession>A0A433QBC3</accession>
<comment type="caution">
    <text evidence="2">The sequence shown here is derived from an EMBL/GenBank/DDBJ whole genome shotgun (WGS) entry which is preliminary data.</text>
</comment>
<protein>
    <recommendedName>
        <fullName evidence="4">Cytochrome P450</fullName>
    </recommendedName>
</protein>
<keyword evidence="3" id="KW-1185">Reference proteome</keyword>
<reference evidence="2 3" key="1">
    <citation type="journal article" date="2018" name="New Phytol.">
        <title>Phylogenomics of Endogonaceae and evolution of mycorrhizas within Mucoromycota.</title>
        <authorList>
            <person name="Chang Y."/>
            <person name="Desiro A."/>
            <person name="Na H."/>
            <person name="Sandor L."/>
            <person name="Lipzen A."/>
            <person name="Clum A."/>
            <person name="Barry K."/>
            <person name="Grigoriev I.V."/>
            <person name="Martin F.M."/>
            <person name="Stajich J.E."/>
            <person name="Smith M.E."/>
            <person name="Bonito G."/>
            <person name="Spatafora J.W."/>
        </authorList>
    </citation>
    <scope>NUCLEOTIDE SEQUENCE [LARGE SCALE GENOMIC DNA]</scope>
    <source>
        <strain evidence="2 3">AD002</strain>
    </source>
</reference>
<sequence length="165" mass="18110">LRSPVAPSRSNSGRGTAGDLHLRSAPRPAVLELAGRISARPLEREAEGAAGVLGGPRICIGKGFFYAAAVTIAHAAFGRFRFELKESVQGNGVMTESSIFKPKKVVLYVEHLIKRGLQELRNLQLRKGSSPVGNPIAYKFECRDLIRLAFWVVELLELSIPFHYV</sequence>
<evidence type="ECO:0000313" key="3">
    <source>
        <dbReference type="Proteomes" id="UP000274822"/>
    </source>
</evidence>
<evidence type="ECO:0000313" key="2">
    <source>
        <dbReference type="EMBL" id="RUS27024.1"/>
    </source>
</evidence>
<evidence type="ECO:0008006" key="4">
    <source>
        <dbReference type="Google" id="ProtNLM"/>
    </source>
</evidence>
<dbReference type="Proteomes" id="UP000274822">
    <property type="component" value="Unassembled WGS sequence"/>
</dbReference>
<evidence type="ECO:0000256" key="1">
    <source>
        <dbReference type="SAM" id="MobiDB-lite"/>
    </source>
</evidence>
<gene>
    <name evidence="2" type="ORF">BC938DRAFT_483822</name>
</gene>